<feature type="transmembrane region" description="Helical" evidence="7">
    <location>
        <begin position="224"/>
        <end position="243"/>
    </location>
</feature>
<keyword evidence="4 7" id="KW-0812">Transmembrane</keyword>
<keyword evidence="6 7" id="KW-0472">Membrane</keyword>
<organism evidence="9 10">
    <name type="scientific">Baia soyae</name>
    <dbReference type="NCBI Taxonomy" id="1544746"/>
    <lineage>
        <taxon>Bacteria</taxon>
        <taxon>Bacillati</taxon>
        <taxon>Bacillota</taxon>
        <taxon>Bacilli</taxon>
        <taxon>Bacillales</taxon>
        <taxon>Thermoactinomycetaceae</taxon>
        <taxon>Baia</taxon>
    </lineage>
</organism>
<feature type="transmembrane region" description="Helical" evidence="7">
    <location>
        <begin position="44"/>
        <end position="61"/>
    </location>
</feature>
<feature type="transmembrane region" description="Helical" evidence="7">
    <location>
        <begin position="264"/>
        <end position="287"/>
    </location>
</feature>
<dbReference type="InterPro" id="IPR004638">
    <property type="entry name" value="EmrB-like"/>
</dbReference>
<comment type="subcellular location">
    <subcellularLocation>
        <location evidence="1">Cell membrane</location>
        <topology evidence="1">Multi-pass membrane protein</topology>
    </subcellularLocation>
</comment>
<keyword evidence="10" id="KW-1185">Reference proteome</keyword>
<evidence type="ECO:0000256" key="1">
    <source>
        <dbReference type="ARBA" id="ARBA00004651"/>
    </source>
</evidence>
<evidence type="ECO:0000256" key="6">
    <source>
        <dbReference type="ARBA" id="ARBA00023136"/>
    </source>
</evidence>
<feature type="domain" description="Major facilitator superfamily (MFS) profile" evidence="8">
    <location>
        <begin position="8"/>
        <end position="491"/>
    </location>
</feature>
<evidence type="ECO:0000259" key="8">
    <source>
        <dbReference type="PROSITE" id="PS50850"/>
    </source>
</evidence>
<reference evidence="9 10" key="1">
    <citation type="submission" date="2019-03" db="EMBL/GenBank/DDBJ databases">
        <title>Genomic Encyclopedia of Type Strains, Phase IV (KMG-IV): sequencing the most valuable type-strain genomes for metagenomic binning, comparative biology and taxonomic classification.</title>
        <authorList>
            <person name="Goeker M."/>
        </authorList>
    </citation>
    <scope>NUCLEOTIDE SEQUENCE [LARGE SCALE GENOMIC DNA]</scope>
    <source>
        <strain evidence="9 10">DSM 46831</strain>
    </source>
</reference>
<dbReference type="PANTHER" id="PTHR23501">
    <property type="entry name" value="MAJOR FACILITATOR SUPERFAMILY"/>
    <property type="match status" value="1"/>
</dbReference>
<dbReference type="Gene3D" id="1.20.1720.10">
    <property type="entry name" value="Multidrug resistance protein D"/>
    <property type="match status" value="1"/>
</dbReference>
<comment type="caution">
    <text evidence="9">The sequence shown here is derived from an EMBL/GenBank/DDBJ whole genome shotgun (WGS) entry which is preliminary data.</text>
</comment>
<dbReference type="NCBIfam" id="TIGR00711">
    <property type="entry name" value="efflux_EmrB"/>
    <property type="match status" value="1"/>
</dbReference>
<dbReference type="GO" id="GO:0005886">
    <property type="term" value="C:plasma membrane"/>
    <property type="evidence" value="ECO:0007669"/>
    <property type="project" value="UniProtKB-SubCell"/>
</dbReference>
<evidence type="ECO:0000256" key="4">
    <source>
        <dbReference type="ARBA" id="ARBA00022692"/>
    </source>
</evidence>
<feature type="transmembrane region" description="Helical" evidence="7">
    <location>
        <begin position="326"/>
        <end position="344"/>
    </location>
</feature>
<dbReference type="GO" id="GO:0022857">
    <property type="term" value="F:transmembrane transporter activity"/>
    <property type="evidence" value="ECO:0007669"/>
    <property type="project" value="InterPro"/>
</dbReference>
<feature type="transmembrane region" description="Helical" evidence="7">
    <location>
        <begin position="160"/>
        <end position="181"/>
    </location>
</feature>
<name>A0A4R2SBH6_9BACL</name>
<dbReference type="InterPro" id="IPR036259">
    <property type="entry name" value="MFS_trans_sf"/>
</dbReference>
<feature type="transmembrane region" description="Helical" evidence="7">
    <location>
        <begin position="98"/>
        <end position="123"/>
    </location>
</feature>
<keyword evidence="2" id="KW-0813">Transport</keyword>
<dbReference type="PANTHER" id="PTHR23501:SF170">
    <property type="entry name" value="MULTIDRUG RESISTANCE PROTEIN 3"/>
    <property type="match status" value="1"/>
</dbReference>
<feature type="transmembrane region" description="Helical" evidence="7">
    <location>
        <begin position="468"/>
        <end position="487"/>
    </location>
</feature>
<evidence type="ECO:0000256" key="7">
    <source>
        <dbReference type="SAM" id="Phobius"/>
    </source>
</evidence>
<dbReference type="InterPro" id="IPR020846">
    <property type="entry name" value="MFS_dom"/>
</dbReference>
<feature type="transmembrane region" description="Helical" evidence="7">
    <location>
        <begin position="384"/>
        <end position="411"/>
    </location>
</feature>
<dbReference type="FunFam" id="1.20.1720.10:FF:000004">
    <property type="entry name" value="EmrB/QacA family drug resistance transporter"/>
    <property type="match status" value="1"/>
</dbReference>
<dbReference type="RefSeq" id="WP_243649410.1">
    <property type="nucleotide sequence ID" value="NZ_SLXV01000004.1"/>
</dbReference>
<feature type="transmembrane region" description="Helical" evidence="7">
    <location>
        <begin position="73"/>
        <end position="92"/>
    </location>
</feature>
<dbReference type="SUPFAM" id="SSF103473">
    <property type="entry name" value="MFS general substrate transporter"/>
    <property type="match status" value="1"/>
</dbReference>
<keyword evidence="3" id="KW-1003">Cell membrane</keyword>
<evidence type="ECO:0000313" key="10">
    <source>
        <dbReference type="Proteomes" id="UP000294746"/>
    </source>
</evidence>
<feature type="transmembrane region" description="Helical" evidence="7">
    <location>
        <begin position="299"/>
        <end position="317"/>
    </location>
</feature>
<accession>A0A4R2SBH6</accession>
<dbReference type="Proteomes" id="UP000294746">
    <property type="component" value="Unassembled WGS sequence"/>
</dbReference>
<evidence type="ECO:0000313" key="9">
    <source>
        <dbReference type="EMBL" id="TCP70046.1"/>
    </source>
</evidence>
<evidence type="ECO:0000256" key="2">
    <source>
        <dbReference type="ARBA" id="ARBA00022448"/>
    </source>
</evidence>
<dbReference type="Gene3D" id="1.20.1250.20">
    <property type="entry name" value="MFS general substrate transporter like domains"/>
    <property type="match status" value="1"/>
</dbReference>
<sequence>MQGKNKLVLLAMALGILMASLDNTITSAAINAVIEDIGGFDRVSWVFTAYVLASTSTMLVFGKMSDIFGRKLLYLIGIGLFLTGSVLCGFSQNIDQLIWSRVLQGIGAGSLMPISFTIIFSLFTDPKEASKLTGVFAGIFGLSSVAGPQLGTWISSSLDWRWCFFVNVPVGILAFVILLFALQESRSQVRPKIDYFGTVFIIITTVSFMLAVEWGGKEYAWGSWQIIGLFALSMIFGVAFIMTEKRVAEPILPLHLFKNKVVRGTSLMCLCQGAILFAAITYLPIFAVAVLGKTNSNSLLTPMMFSLMVGASVAGILQSKISFRTLATISMLSAIGISIALTMLSHTASWTTITILMIILGAFALGPLMSTAQNAIAANVEPRYLGITSSIIGFWRNIGGVLGASIMATIVNNQLQHKIQDGATKLGIPADKVDQLANPEILMHAGGQVPPQIKQFLRDALELAINHGFYLAVVFSVIGLIAAISVGKGNFLEARFKNQKEASMATATNKDE</sequence>
<dbReference type="AlphaFoldDB" id="A0A4R2SBH6"/>
<feature type="transmembrane region" description="Helical" evidence="7">
    <location>
        <begin position="135"/>
        <end position="154"/>
    </location>
</feature>
<protein>
    <submittedName>
        <fullName evidence="9">EmrB/QacA subfamily drug resistance transporter</fullName>
    </submittedName>
</protein>
<proteinExistence type="predicted"/>
<feature type="transmembrane region" description="Helical" evidence="7">
    <location>
        <begin position="350"/>
        <end position="372"/>
    </location>
</feature>
<keyword evidence="5 7" id="KW-1133">Transmembrane helix</keyword>
<evidence type="ECO:0000256" key="3">
    <source>
        <dbReference type="ARBA" id="ARBA00022475"/>
    </source>
</evidence>
<dbReference type="PROSITE" id="PS50850">
    <property type="entry name" value="MFS"/>
    <property type="match status" value="1"/>
</dbReference>
<dbReference type="InterPro" id="IPR011701">
    <property type="entry name" value="MFS"/>
</dbReference>
<evidence type="ECO:0000256" key="5">
    <source>
        <dbReference type="ARBA" id="ARBA00022989"/>
    </source>
</evidence>
<gene>
    <name evidence="9" type="ORF">EDD57_10425</name>
</gene>
<dbReference type="EMBL" id="SLXV01000004">
    <property type="protein sequence ID" value="TCP70046.1"/>
    <property type="molecule type" value="Genomic_DNA"/>
</dbReference>
<feature type="transmembrane region" description="Helical" evidence="7">
    <location>
        <begin position="193"/>
        <end position="212"/>
    </location>
</feature>
<dbReference type="Pfam" id="PF07690">
    <property type="entry name" value="MFS_1"/>
    <property type="match status" value="1"/>
</dbReference>